<dbReference type="InterPro" id="IPR050051">
    <property type="entry name" value="EccE_dom"/>
</dbReference>
<name>A0A7W5AHC9_9ACTN</name>
<dbReference type="RefSeq" id="WP_229794728.1">
    <property type="nucleotide sequence ID" value="NZ_BMPW01000007.1"/>
</dbReference>
<feature type="region of interest" description="Disordered" evidence="1">
    <location>
        <begin position="391"/>
        <end position="414"/>
    </location>
</feature>
<sequence>MIEGNGHPGQTMINATPAGPSPSDAAEVRPVRRSGYLGPVNVGQIIVAEAALLGAGAAASQGLTAGLAAGAGAAALLGVVFARRHGRWWLENRTIAWRHRRRRGTTGGVGGPLRALHAVAAGLVVRDVSAPDGARVGVARDDAGWYSVVALNPTAPVHQEAGPVPLDTLTDVLAATGQPGLVVQMVTHTVPAAGLDVHPSSPAGSSYRQLTGSLSPVPVPAHHESAVVVRIDARTLAGALLDHTADPEAAAALVASLGRKVATSLRRFGIGCRVLDAAEVTAALLRSCDVDPATAEAVQVREEWARWHSARLSHRTFWLKTWPGTTAAITDLLTWVSTVPAAQTSVSLVLDPSDGTDVTVRCLIRLAARHEDDPQALERHLVEGVRRFGGEVEPLDGEQGPAAYATAPTGGGAG</sequence>
<dbReference type="Pfam" id="PF11203">
    <property type="entry name" value="EccE"/>
    <property type="match status" value="1"/>
</dbReference>
<keyword evidence="4" id="KW-1185">Reference proteome</keyword>
<gene>
    <name evidence="3" type="ORF">FHR83_003998</name>
</gene>
<protein>
    <submittedName>
        <fullName evidence="3">Type VII secretion protein EccE</fullName>
    </submittedName>
</protein>
<evidence type="ECO:0000313" key="4">
    <source>
        <dbReference type="Proteomes" id="UP000590749"/>
    </source>
</evidence>
<dbReference type="AlphaFoldDB" id="A0A7W5AHC9"/>
<accession>A0A7W5AHC9</accession>
<evidence type="ECO:0000259" key="2">
    <source>
        <dbReference type="Pfam" id="PF11203"/>
    </source>
</evidence>
<dbReference type="Proteomes" id="UP000590749">
    <property type="component" value="Unassembled WGS sequence"/>
</dbReference>
<feature type="domain" description="Type VII secretion system protein EccE" evidence="2">
    <location>
        <begin position="220"/>
        <end position="319"/>
    </location>
</feature>
<dbReference type="EMBL" id="JACHXF010000008">
    <property type="protein sequence ID" value="MBB3096328.1"/>
    <property type="molecule type" value="Genomic_DNA"/>
</dbReference>
<proteinExistence type="predicted"/>
<comment type="caution">
    <text evidence="3">The sequence shown here is derived from an EMBL/GenBank/DDBJ whole genome shotgun (WGS) entry which is preliminary data.</text>
</comment>
<evidence type="ECO:0000256" key="1">
    <source>
        <dbReference type="SAM" id="MobiDB-lite"/>
    </source>
</evidence>
<feature type="region of interest" description="Disordered" evidence="1">
    <location>
        <begin position="1"/>
        <end position="26"/>
    </location>
</feature>
<reference evidence="3 4" key="1">
    <citation type="submission" date="2020-08" db="EMBL/GenBank/DDBJ databases">
        <title>Genomic Encyclopedia of Type Strains, Phase III (KMG-III): the genomes of soil and plant-associated and newly described type strains.</title>
        <authorList>
            <person name="Whitman W."/>
        </authorList>
    </citation>
    <scope>NUCLEOTIDE SEQUENCE [LARGE SCALE GENOMIC DNA]</scope>
    <source>
        <strain evidence="3 4">CECT 3287</strain>
    </source>
</reference>
<organism evidence="3 4">
    <name type="scientific">Actinoplanes campanulatus</name>
    <dbReference type="NCBI Taxonomy" id="113559"/>
    <lineage>
        <taxon>Bacteria</taxon>
        <taxon>Bacillati</taxon>
        <taxon>Actinomycetota</taxon>
        <taxon>Actinomycetes</taxon>
        <taxon>Micromonosporales</taxon>
        <taxon>Micromonosporaceae</taxon>
        <taxon>Actinoplanes</taxon>
    </lineage>
</organism>
<evidence type="ECO:0000313" key="3">
    <source>
        <dbReference type="EMBL" id="MBB3096328.1"/>
    </source>
</evidence>